<gene>
    <name evidence="5" type="ORF">LH29_24055</name>
</gene>
<dbReference type="EMBL" id="JRHC01000010">
    <property type="protein sequence ID" value="KJF41683.1"/>
    <property type="molecule type" value="Genomic_DNA"/>
</dbReference>
<evidence type="ECO:0000256" key="1">
    <source>
        <dbReference type="ARBA" id="ARBA00003989"/>
    </source>
</evidence>
<proteinExistence type="predicted"/>
<dbReference type="Pfam" id="PF10614">
    <property type="entry name" value="CsgF"/>
    <property type="match status" value="1"/>
</dbReference>
<evidence type="ECO:0000256" key="2">
    <source>
        <dbReference type="ARBA" id="ARBA00014031"/>
    </source>
</evidence>
<sequence length="142" mass="15578">MRKKILTLLGVFTMGVTCSYAQDFVYTPKNPAFGGSPYNYSWLLSSAQAQDTYEAPADESSSYSSYYNSDPVNNFTESLNRQILSQLSRQIVSRQFGEDALDEGTYVLGDYQIEIGNGGTGLNISIVDNSTGATTSVEVPYF</sequence>
<evidence type="ECO:0000313" key="5">
    <source>
        <dbReference type="EMBL" id="KJF41683.1"/>
    </source>
</evidence>
<evidence type="ECO:0000256" key="3">
    <source>
        <dbReference type="ARBA" id="ARBA00022729"/>
    </source>
</evidence>
<name>A0A0D8J799_9BACT</name>
<evidence type="ECO:0000313" key="6">
    <source>
        <dbReference type="Proteomes" id="UP000032544"/>
    </source>
</evidence>
<dbReference type="RefSeq" id="WP_045033721.1">
    <property type="nucleotide sequence ID" value="NZ_JRHC01000010.1"/>
</dbReference>
<feature type="signal peptide" evidence="4">
    <location>
        <begin position="1"/>
        <end position="21"/>
    </location>
</feature>
<accession>A0A0D8J799</accession>
<keyword evidence="3 4" id="KW-0732">Signal</keyword>
<comment type="function">
    <text evidence="1">May be involved in the biogenesis of curli organelles.</text>
</comment>
<organism evidence="5 6">
    <name type="scientific">Draconibacterium sediminis</name>
    <dbReference type="NCBI Taxonomy" id="1544798"/>
    <lineage>
        <taxon>Bacteria</taxon>
        <taxon>Pseudomonadati</taxon>
        <taxon>Bacteroidota</taxon>
        <taxon>Bacteroidia</taxon>
        <taxon>Marinilabiliales</taxon>
        <taxon>Prolixibacteraceae</taxon>
        <taxon>Draconibacterium</taxon>
    </lineage>
</organism>
<reference evidence="5 6" key="1">
    <citation type="submission" date="2014-09" db="EMBL/GenBank/DDBJ databases">
        <title>Draft Genome Sequence of Draconibacterium sp. JN14CK-3.</title>
        <authorList>
            <person name="Dong C."/>
            <person name="Lai Q."/>
            <person name="Shao Z."/>
        </authorList>
    </citation>
    <scope>NUCLEOTIDE SEQUENCE [LARGE SCALE GENOMIC DNA]</scope>
    <source>
        <strain evidence="5 6">JN14CK-3</strain>
    </source>
</reference>
<dbReference type="InterPro" id="IPR018893">
    <property type="entry name" value="T8SS_CsgF"/>
</dbReference>
<dbReference type="PATRIC" id="fig|1544798.3.peg.2139"/>
<protein>
    <recommendedName>
        <fullName evidence="2">Curli production assembly/transport component CsgF</fullName>
    </recommendedName>
</protein>
<keyword evidence="6" id="KW-1185">Reference proteome</keyword>
<evidence type="ECO:0000256" key="4">
    <source>
        <dbReference type="SAM" id="SignalP"/>
    </source>
</evidence>
<dbReference type="OrthoDB" id="1443407at2"/>
<feature type="chain" id="PRO_5002330636" description="Curli production assembly/transport component CsgF" evidence="4">
    <location>
        <begin position="22"/>
        <end position="142"/>
    </location>
</feature>
<comment type="caution">
    <text evidence="5">The sequence shown here is derived from an EMBL/GenBank/DDBJ whole genome shotgun (WGS) entry which is preliminary data.</text>
</comment>
<dbReference type="Proteomes" id="UP000032544">
    <property type="component" value="Unassembled WGS sequence"/>
</dbReference>
<dbReference type="STRING" id="1544798.LH29_24055"/>
<dbReference type="AlphaFoldDB" id="A0A0D8J799"/>